<dbReference type="Pfam" id="PF00153">
    <property type="entry name" value="Mito_carr"/>
    <property type="match status" value="3"/>
</dbReference>
<evidence type="ECO:0000256" key="8">
    <source>
        <dbReference type="ARBA" id="ARBA00023136"/>
    </source>
</evidence>
<reference evidence="11 12" key="1">
    <citation type="submission" date="2013-03" db="EMBL/GenBank/DDBJ databases">
        <title>The Genome Sequence of Phialophora europaea CBS 101466.</title>
        <authorList>
            <consortium name="The Broad Institute Genomics Platform"/>
            <person name="Cuomo C."/>
            <person name="de Hoog S."/>
            <person name="Gorbushina A."/>
            <person name="Walker B."/>
            <person name="Young S.K."/>
            <person name="Zeng Q."/>
            <person name="Gargeya S."/>
            <person name="Fitzgerald M."/>
            <person name="Haas B."/>
            <person name="Abouelleil A."/>
            <person name="Allen A.W."/>
            <person name="Alvarado L."/>
            <person name="Arachchi H.M."/>
            <person name="Berlin A.M."/>
            <person name="Chapman S.B."/>
            <person name="Gainer-Dewar J."/>
            <person name="Goldberg J."/>
            <person name="Griggs A."/>
            <person name="Gujja S."/>
            <person name="Hansen M."/>
            <person name="Howarth C."/>
            <person name="Imamovic A."/>
            <person name="Ireland A."/>
            <person name="Larimer J."/>
            <person name="McCowan C."/>
            <person name="Murphy C."/>
            <person name="Pearson M."/>
            <person name="Poon T.W."/>
            <person name="Priest M."/>
            <person name="Roberts A."/>
            <person name="Saif S."/>
            <person name="Shea T."/>
            <person name="Sisk P."/>
            <person name="Sykes S."/>
            <person name="Wortman J."/>
            <person name="Nusbaum C."/>
            <person name="Birren B."/>
        </authorList>
    </citation>
    <scope>NUCLEOTIDE SEQUENCE [LARGE SCALE GENOMIC DNA]</scope>
    <source>
        <strain evidence="11 12">CBS 101466</strain>
    </source>
</reference>
<evidence type="ECO:0000256" key="2">
    <source>
        <dbReference type="ARBA" id="ARBA00006375"/>
    </source>
</evidence>
<dbReference type="RefSeq" id="XP_008718117.1">
    <property type="nucleotide sequence ID" value="XM_008719895.1"/>
</dbReference>
<dbReference type="eggNOG" id="KOG0769">
    <property type="taxonomic scope" value="Eukaryota"/>
</dbReference>
<dbReference type="AlphaFoldDB" id="W2RSA0"/>
<keyword evidence="6" id="KW-0496">Mitochondrion</keyword>
<protein>
    <recommendedName>
        <fullName evidence="13">Mitochondrial thiamine pyrophosphate carrier 1</fullName>
    </recommendedName>
</protein>
<evidence type="ECO:0000256" key="9">
    <source>
        <dbReference type="PROSITE-ProRule" id="PRU00282"/>
    </source>
</evidence>
<comment type="subcellular location">
    <subcellularLocation>
        <location evidence="1">Membrane</location>
        <topology evidence="1">Multi-pass membrane protein</topology>
    </subcellularLocation>
</comment>
<feature type="repeat" description="Solcar" evidence="9">
    <location>
        <begin position="243"/>
        <end position="353"/>
    </location>
</feature>
<dbReference type="GO" id="GO:0016020">
    <property type="term" value="C:membrane"/>
    <property type="evidence" value="ECO:0007669"/>
    <property type="project" value="UniProtKB-SubCell"/>
</dbReference>
<evidence type="ECO:0000256" key="3">
    <source>
        <dbReference type="ARBA" id="ARBA00022448"/>
    </source>
</evidence>
<evidence type="ECO:0000256" key="7">
    <source>
        <dbReference type="ARBA" id="ARBA00022989"/>
    </source>
</evidence>
<evidence type="ECO:0000256" key="4">
    <source>
        <dbReference type="ARBA" id="ARBA00022692"/>
    </source>
</evidence>
<dbReference type="InterPro" id="IPR018108">
    <property type="entry name" value="MCP_transmembrane"/>
</dbReference>
<keyword evidence="6" id="KW-0999">Mitochondrion inner membrane</keyword>
<name>W2RSA0_CYPE1</name>
<comment type="similarity">
    <text evidence="2 10">Belongs to the mitochondrial carrier (TC 2.A.29) family.</text>
</comment>
<dbReference type="EMBL" id="KB822721">
    <property type="protein sequence ID" value="ETN39332.1"/>
    <property type="molecule type" value="Genomic_DNA"/>
</dbReference>
<dbReference type="SUPFAM" id="SSF103506">
    <property type="entry name" value="Mitochondrial carrier"/>
    <property type="match status" value="1"/>
</dbReference>
<evidence type="ECO:0000256" key="5">
    <source>
        <dbReference type="ARBA" id="ARBA00022737"/>
    </source>
</evidence>
<dbReference type="PANTHER" id="PTHR45939:SF2">
    <property type="entry name" value="CARRIER PROTEIN, PUTATIVE (AFU_ORTHOLOGUE AFUA_2G13870)-RELATED"/>
    <property type="match status" value="1"/>
</dbReference>
<dbReference type="InterPro" id="IPR023395">
    <property type="entry name" value="MCP_dom_sf"/>
</dbReference>
<accession>W2RSA0</accession>
<evidence type="ECO:0000256" key="6">
    <source>
        <dbReference type="ARBA" id="ARBA00022792"/>
    </source>
</evidence>
<keyword evidence="12" id="KW-1185">Reference proteome</keyword>
<sequence length="453" mass="50642">MGSIYNSQLDAFELYHLIQEPAHHRSSPSSSTASAILDALGHAVSGALGAAVSNVAIYPLDLIITRRQIQRHLRKAQSEASDEEYKSFQDAVRKILSKDGWKGLWRGVEPDTIKTMLDVGGFFLIYSFLRARLRHRRGGRTLSGAEELAVGWISGAAVKAAIMPCSVVVAKTQTRGMDSPNEQEQSGSSSMTDIAREIYDEKGLKGFWAGYQAAMLLTLNPSLTFALHAVLSKSLPRRLREKPGAVTTFMLSASSKAIASAIMYPFSLAKTRLMVGGKKEEEYEKDAENEVEGSGKKQQVEKKLLHETLLSTLLGIVEHEGYSGLYEGLELEVYKGFLSHGITMVVKQVIQRLVIKLWYFLGVLMRRYKRKVGAGRLRQKAKENVEYFNLAMARAGDRIEDGVKESVEWSREKANETAEFVHEYVEEETAEWRSLYGELGLSRWLLGDRKDPE</sequence>
<organism evidence="11 12">
    <name type="scientific">Cyphellophora europaea (strain CBS 101466)</name>
    <name type="common">Phialophora europaea</name>
    <dbReference type="NCBI Taxonomy" id="1220924"/>
    <lineage>
        <taxon>Eukaryota</taxon>
        <taxon>Fungi</taxon>
        <taxon>Dikarya</taxon>
        <taxon>Ascomycota</taxon>
        <taxon>Pezizomycotina</taxon>
        <taxon>Eurotiomycetes</taxon>
        <taxon>Chaetothyriomycetidae</taxon>
        <taxon>Chaetothyriales</taxon>
        <taxon>Cyphellophoraceae</taxon>
        <taxon>Cyphellophora</taxon>
    </lineage>
</organism>
<dbReference type="GeneID" id="19972894"/>
<dbReference type="STRING" id="1220924.W2RSA0"/>
<dbReference type="PANTHER" id="PTHR45939">
    <property type="entry name" value="PEROXISOMAL MEMBRANE PROTEIN PMP34-RELATED"/>
    <property type="match status" value="1"/>
</dbReference>
<keyword evidence="5" id="KW-0677">Repeat</keyword>
<dbReference type="InParanoid" id="W2RSA0"/>
<feature type="repeat" description="Solcar" evidence="9">
    <location>
        <begin position="37"/>
        <end position="132"/>
    </location>
</feature>
<dbReference type="HOGENOM" id="CLU_015166_6_2_1"/>
<keyword evidence="7" id="KW-1133">Transmembrane helix</keyword>
<keyword evidence="3 10" id="KW-0813">Transport</keyword>
<dbReference type="VEuPathDB" id="FungiDB:HMPREF1541_05555"/>
<dbReference type="GO" id="GO:0015217">
    <property type="term" value="F:ADP transmembrane transporter activity"/>
    <property type="evidence" value="ECO:0007669"/>
    <property type="project" value="TreeGrafter"/>
</dbReference>
<gene>
    <name evidence="11" type="ORF">HMPREF1541_05555</name>
</gene>
<proteinExistence type="inferred from homology"/>
<dbReference type="Gene3D" id="1.50.40.10">
    <property type="entry name" value="Mitochondrial carrier domain"/>
    <property type="match status" value="1"/>
</dbReference>
<evidence type="ECO:0000313" key="11">
    <source>
        <dbReference type="EMBL" id="ETN39332.1"/>
    </source>
</evidence>
<keyword evidence="8 9" id="KW-0472">Membrane</keyword>
<dbReference type="PROSITE" id="PS50920">
    <property type="entry name" value="SOLCAR"/>
    <property type="match status" value="3"/>
</dbReference>
<evidence type="ECO:0008006" key="13">
    <source>
        <dbReference type="Google" id="ProtNLM"/>
    </source>
</evidence>
<dbReference type="OrthoDB" id="18574at2759"/>
<feature type="repeat" description="Solcar" evidence="9">
    <location>
        <begin position="142"/>
        <end position="234"/>
    </location>
</feature>
<evidence type="ECO:0000313" key="12">
    <source>
        <dbReference type="Proteomes" id="UP000030752"/>
    </source>
</evidence>
<evidence type="ECO:0000256" key="1">
    <source>
        <dbReference type="ARBA" id="ARBA00004141"/>
    </source>
</evidence>
<keyword evidence="4 9" id="KW-0812">Transmembrane</keyword>
<dbReference type="InterPro" id="IPR052217">
    <property type="entry name" value="Mito/Peroxisomal_Carrier"/>
</dbReference>
<evidence type="ECO:0000256" key="10">
    <source>
        <dbReference type="RuleBase" id="RU000488"/>
    </source>
</evidence>
<dbReference type="Proteomes" id="UP000030752">
    <property type="component" value="Unassembled WGS sequence"/>
</dbReference>